<sequence length="300" mass="33400">MNTAEALAQLGISESILTQEQIDAFDRDGYCIFPNVFSPAEIDEMRAEVDRLQKIEGAYGGHEVHIEPGAMRLSNLFNKSEAFDRCLRCGPTLAIAHRLMGEIRVYSLNARNPAKGEGQQPLHSDVWRAHDSDWRMINTMVMLDDMTEDNGPTRVVPGSHKLVPINVPDINLVNAERMEVTPEEKAIMPADPVATHPREVHITGKAGSIAVINGRIWHGGTANKTGITRRVLHMAIGRRDIPQQLNEREHLTLALYKRAAPAERFLLDIEGAEPKVDDPLALPKDARLWKAAQAETTGRY</sequence>
<name>A0A7W8P7Q8_9BURK</name>
<keyword evidence="2" id="KW-0223">Dioxygenase</keyword>
<comment type="cofactor">
    <cofactor evidence="1">
        <name>Fe(2+)</name>
        <dbReference type="ChEBI" id="CHEBI:29033"/>
    </cofactor>
</comment>
<keyword evidence="5" id="KW-1185">Reference proteome</keyword>
<dbReference type="Proteomes" id="UP000592820">
    <property type="component" value="Unassembled WGS sequence"/>
</dbReference>
<dbReference type="InterPro" id="IPR008775">
    <property type="entry name" value="Phytyl_CoA_dOase-like"/>
</dbReference>
<dbReference type="GO" id="GO:0016706">
    <property type="term" value="F:2-oxoglutarate-dependent dioxygenase activity"/>
    <property type="evidence" value="ECO:0007669"/>
    <property type="project" value="UniProtKB-ARBA"/>
</dbReference>
<organism evidence="2 4">
    <name type="scientific">Paraburkholderia youngii</name>
    <dbReference type="NCBI Taxonomy" id="2782701"/>
    <lineage>
        <taxon>Bacteria</taxon>
        <taxon>Pseudomonadati</taxon>
        <taxon>Pseudomonadota</taxon>
        <taxon>Betaproteobacteria</taxon>
        <taxon>Burkholderiales</taxon>
        <taxon>Burkholderiaceae</taxon>
        <taxon>Paraburkholderia</taxon>
    </lineage>
</organism>
<evidence type="ECO:0000313" key="5">
    <source>
        <dbReference type="Proteomes" id="UP000821598"/>
    </source>
</evidence>
<dbReference type="RefSeq" id="WP_176122178.1">
    <property type="nucleotide sequence ID" value="NZ_JACHDE010000033.1"/>
</dbReference>
<keyword evidence="2" id="KW-0560">Oxidoreductase</keyword>
<dbReference type="Gene3D" id="2.60.120.620">
    <property type="entry name" value="q2cbj1_9rhob like domain"/>
    <property type="match status" value="1"/>
</dbReference>
<proteinExistence type="predicted"/>
<evidence type="ECO:0000256" key="1">
    <source>
        <dbReference type="ARBA" id="ARBA00001954"/>
    </source>
</evidence>
<evidence type="ECO:0000313" key="3">
    <source>
        <dbReference type="EMBL" id="NVI08705.1"/>
    </source>
</evidence>
<dbReference type="AlphaFoldDB" id="A0A7W8P7Q8"/>
<gene>
    <name evidence="3" type="ORF">FSB64_34245</name>
    <name evidence="2" type="ORF">HDG41_007516</name>
</gene>
<dbReference type="Proteomes" id="UP000821598">
    <property type="component" value="Unassembled WGS sequence"/>
</dbReference>
<dbReference type="EMBL" id="VOMC01000053">
    <property type="protein sequence ID" value="NVI08705.1"/>
    <property type="molecule type" value="Genomic_DNA"/>
</dbReference>
<dbReference type="Pfam" id="PF05721">
    <property type="entry name" value="PhyH"/>
    <property type="match status" value="1"/>
</dbReference>
<reference evidence="2 4" key="2">
    <citation type="submission" date="2020-08" db="EMBL/GenBank/DDBJ databases">
        <title>Genomic Encyclopedia of Type Strains, Phase IV (KMG-V): Genome sequencing to study the core and pangenomes of soil and plant-associated prokaryotes.</title>
        <authorList>
            <person name="Whitman W."/>
        </authorList>
    </citation>
    <scope>NUCLEOTIDE SEQUENCE [LARGE SCALE GENOMIC DNA]</scope>
    <source>
        <strain evidence="2 4">JPY162</strain>
    </source>
</reference>
<evidence type="ECO:0000313" key="4">
    <source>
        <dbReference type="Proteomes" id="UP000592820"/>
    </source>
</evidence>
<reference evidence="3 5" key="1">
    <citation type="submission" date="2019-08" db="EMBL/GenBank/DDBJ databases">
        <title>Paraburkholderia simonii sp. nov. and P. youngii sp. nov. Brazilian and Mexican Mimosa-associated rhizobia.</title>
        <authorList>
            <person name="Mavima L."/>
            <person name="Beukes C.W."/>
            <person name="Palmer M."/>
            <person name="De Meyer S.E."/>
            <person name="James E.K."/>
            <person name="Maluk M."/>
            <person name="Avontuur J.R."/>
            <person name="Chan W.Y."/>
            <person name="Venter S.N."/>
            <person name="Steenkamp E.T."/>
        </authorList>
    </citation>
    <scope>NUCLEOTIDE SEQUENCE [LARGE SCALE GENOMIC DNA]</scope>
    <source>
        <strain evidence="3 5">JPY454</strain>
    </source>
</reference>
<comment type="caution">
    <text evidence="2">The sequence shown here is derived from an EMBL/GenBank/DDBJ whole genome shotgun (WGS) entry which is preliminary data.</text>
</comment>
<dbReference type="GO" id="GO:0005506">
    <property type="term" value="F:iron ion binding"/>
    <property type="evidence" value="ECO:0007669"/>
    <property type="project" value="UniProtKB-ARBA"/>
</dbReference>
<evidence type="ECO:0000313" key="2">
    <source>
        <dbReference type="EMBL" id="MBB5405420.1"/>
    </source>
</evidence>
<dbReference type="EMBL" id="JACHDE010000033">
    <property type="protein sequence ID" value="MBB5405420.1"/>
    <property type="molecule type" value="Genomic_DNA"/>
</dbReference>
<accession>A0A7W8P7Q8</accession>
<dbReference type="SUPFAM" id="SSF51197">
    <property type="entry name" value="Clavaminate synthase-like"/>
    <property type="match status" value="1"/>
</dbReference>
<dbReference type="PANTHER" id="PTHR20883">
    <property type="entry name" value="PHYTANOYL-COA DIOXYGENASE DOMAIN CONTAINING 1"/>
    <property type="match status" value="1"/>
</dbReference>
<dbReference type="PANTHER" id="PTHR20883:SF48">
    <property type="entry name" value="ECTOINE DIOXYGENASE"/>
    <property type="match status" value="1"/>
</dbReference>
<protein>
    <submittedName>
        <fullName evidence="2">Ectoine hydroxylase-related dioxygenase (Phytanoyl-CoA dioxygenase family)</fullName>
    </submittedName>
    <submittedName>
        <fullName evidence="3">Phytanoyl-CoA dioxygenase family protein</fullName>
    </submittedName>
</protein>